<dbReference type="Pfam" id="PF01494">
    <property type="entry name" value="FAD_binding_3"/>
    <property type="match status" value="1"/>
</dbReference>
<dbReference type="PRINTS" id="PR00420">
    <property type="entry name" value="RNGMNOXGNASE"/>
</dbReference>
<evidence type="ECO:0000256" key="4">
    <source>
        <dbReference type="ARBA" id="ARBA00022827"/>
    </source>
</evidence>
<accession>A0ABQ9PEQ1</accession>
<dbReference type="Proteomes" id="UP001169217">
    <property type="component" value="Unassembled WGS sequence"/>
</dbReference>
<dbReference type="PANTHER" id="PTHR47356:SF2">
    <property type="entry name" value="FAD-BINDING DOMAIN-CONTAINING PROTEIN-RELATED"/>
    <property type="match status" value="1"/>
</dbReference>
<dbReference type="InterPro" id="IPR036188">
    <property type="entry name" value="FAD/NAD-bd_sf"/>
</dbReference>
<keyword evidence="4" id="KW-0274">FAD</keyword>
<keyword evidence="3" id="KW-0285">Flavoprotein</keyword>
<proteinExistence type="inferred from homology"/>
<protein>
    <submittedName>
        <fullName evidence="8">FAD binding domain-containing protein</fullName>
    </submittedName>
</protein>
<reference evidence="8" key="1">
    <citation type="submission" date="2023-04" db="EMBL/GenBank/DDBJ databases">
        <title>Colletotrichum limetticola genome sequence.</title>
        <authorList>
            <person name="Baroncelli R."/>
        </authorList>
    </citation>
    <scope>NUCLEOTIDE SEQUENCE</scope>
    <source>
        <strain evidence="8">KLA-Anderson</strain>
    </source>
</reference>
<evidence type="ECO:0000256" key="3">
    <source>
        <dbReference type="ARBA" id="ARBA00022630"/>
    </source>
</evidence>
<dbReference type="InterPro" id="IPR050562">
    <property type="entry name" value="FAD_mOase_fung"/>
</dbReference>
<comment type="similarity">
    <text evidence="2">Belongs to the paxM FAD-dependent monooxygenase family.</text>
</comment>
<evidence type="ECO:0000256" key="6">
    <source>
        <dbReference type="ARBA" id="ARBA00023033"/>
    </source>
</evidence>
<organism evidence="8 9">
    <name type="scientific">Colletotrichum limetticola</name>
    <dbReference type="NCBI Taxonomy" id="1209924"/>
    <lineage>
        <taxon>Eukaryota</taxon>
        <taxon>Fungi</taxon>
        <taxon>Dikarya</taxon>
        <taxon>Ascomycota</taxon>
        <taxon>Pezizomycotina</taxon>
        <taxon>Sordariomycetes</taxon>
        <taxon>Hypocreomycetidae</taxon>
        <taxon>Glomerellales</taxon>
        <taxon>Glomerellaceae</taxon>
        <taxon>Colletotrichum</taxon>
        <taxon>Colletotrichum acutatum species complex</taxon>
    </lineage>
</organism>
<feature type="domain" description="FAD-binding" evidence="7">
    <location>
        <begin position="7"/>
        <end position="367"/>
    </location>
</feature>
<sequence length="472" mass="52020">MSSGPFRVIIVGGGPSGITAAHALHHAGIDFVVLERRTNIVEDLGASLVLGAPSLRIFHQFGILDNLMEIGGKLHENKGFTVDGYAFKHAETLAIFKANSHVRVSQIACSLTNSSPSSSHGAEPVAFHRAHLIGALYDGLPEAAKSKYFTGKKLAGIVSTETGVTVKCEDGSSYDGSIVIGADGVHSATRRQMRKLAVAEDPSREKTWDAEKPFKTLYQCMWASFPRPTETGQSYETSGTDNSAMYITGKDRGWIFLYEKLPEPTTERISFTDEQLDAFAGRFADWPITDTLKVKDVYKERFNAGGAGLEEGLCEHWSWNGRVVLVGDAAHKFTPNAGLGFNNGVQDVVALCNRLQKFVSGSANEANSKTPDFSALEAQFEAYRQERRERVEQDLEQSARVTRMHAWASTWDWIMSRYVMSWSFVQQLFITFIVSPNAQKSGVLDFISATEPFEGTYKWLHPLKSIKNGGSV</sequence>
<dbReference type="PANTHER" id="PTHR47356">
    <property type="entry name" value="FAD-DEPENDENT MONOOXYGENASE ASQG-RELATED"/>
    <property type="match status" value="1"/>
</dbReference>
<dbReference type="Gene3D" id="3.50.50.60">
    <property type="entry name" value="FAD/NAD(P)-binding domain"/>
    <property type="match status" value="1"/>
</dbReference>
<evidence type="ECO:0000259" key="7">
    <source>
        <dbReference type="Pfam" id="PF01494"/>
    </source>
</evidence>
<evidence type="ECO:0000313" key="9">
    <source>
        <dbReference type="Proteomes" id="UP001169217"/>
    </source>
</evidence>
<keyword evidence="9" id="KW-1185">Reference proteome</keyword>
<comment type="caution">
    <text evidence="8">The sequence shown here is derived from an EMBL/GenBank/DDBJ whole genome shotgun (WGS) entry which is preliminary data.</text>
</comment>
<name>A0ABQ9PEQ1_9PEZI</name>
<evidence type="ECO:0000313" key="8">
    <source>
        <dbReference type="EMBL" id="KAK0369642.1"/>
    </source>
</evidence>
<evidence type="ECO:0000256" key="1">
    <source>
        <dbReference type="ARBA" id="ARBA00001974"/>
    </source>
</evidence>
<evidence type="ECO:0000256" key="5">
    <source>
        <dbReference type="ARBA" id="ARBA00023002"/>
    </source>
</evidence>
<keyword evidence="6" id="KW-0503">Monooxygenase</keyword>
<gene>
    <name evidence="8" type="ORF">CLIM01_13010</name>
</gene>
<dbReference type="EMBL" id="JARUPT010000630">
    <property type="protein sequence ID" value="KAK0369642.1"/>
    <property type="molecule type" value="Genomic_DNA"/>
</dbReference>
<keyword evidence="5" id="KW-0560">Oxidoreductase</keyword>
<evidence type="ECO:0000256" key="2">
    <source>
        <dbReference type="ARBA" id="ARBA00007992"/>
    </source>
</evidence>
<dbReference type="SUPFAM" id="SSF51905">
    <property type="entry name" value="FAD/NAD(P)-binding domain"/>
    <property type="match status" value="1"/>
</dbReference>
<dbReference type="InterPro" id="IPR002938">
    <property type="entry name" value="FAD-bd"/>
</dbReference>
<comment type="cofactor">
    <cofactor evidence="1">
        <name>FAD</name>
        <dbReference type="ChEBI" id="CHEBI:57692"/>
    </cofactor>
</comment>